<evidence type="ECO:0000259" key="2">
    <source>
        <dbReference type="Pfam" id="PF17749"/>
    </source>
</evidence>
<dbReference type="Pfam" id="PF17749">
    <property type="entry name" value="MIP-T3_C"/>
    <property type="match status" value="1"/>
</dbReference>
<evidence type="ECO:0000313" key="3">
    <source>
        <dbReference type="EMBL" id="VEL11618.1"/>
    </source>
</evidence>
<name>A0A3S5BP51_9PLAT</name>
<dbReference type="OrthoDB" id="10258914at2759"/>
<reference evidence="3" key="1">
    <citation type="submission" date="2018-11" db="EMBL/GenBank/DDBJ databases">
        <authorList>
            <consortium name="Pathogen Informatics"/>
        </authorList>
    </citation>
    <scope>NUCLEOTIDE SEQUENCE</scope>
</reference>
<keyword evidence="4" id="KW-1185">Reference proteome</keyword>
<dbReference type="Proteomes" id="UP000784294">
    <property type="component" value="Unassembled WGS sequence"/>
</dbReference>
<accession>A0A3S5BP51</accession>
<gene>
    <name evidence="3" type="ORF">PXEA_LOCUS5058</name>
</gene>
<feature type="domain" description="TRAF3-interacting protein 1 C-terminal" evidence="2">
    <location>
        <begin position="69"/>
        <end position="115"/>
    </location>
</feature>
<protein>
    <recommendedName>
        <fullName evidence="2">TRAF3-interacting protein 1 C-terminal domain-containing protein</fullName>
    </recommendedName>
</protein>
<sequence>MPCKQRRHECSRKANRQMVKKNPSSSSGGIDFRISSPNIFTRNGSRFNRKNMLIIEDVKTKMLWPLVCLTETSLEPLQVQLREVEQSVARNKQAILDVKSRICQNDERIQRLLSKASGLTY</sequence>
<evidence type="ECO:0000313" key="4">
    <source>
        <dbReference type="Proteomes" id="UP000784294"/>
    </source>
</evidence>
<dbReference type="AlphaFoldDB" id="A0A3S5BP51"/>
<feature type="region of interest" description="Disordered" evidence="1">
    <location>
        <begin position="1"/>
        <end position="30"/>
    </location>
</feature>
<organism evidence="3 4">
    <name type="scientific">Protopolystoma xenopodis</name>
    <dbReference type="NCBI Taxonomy" id="117903"/>
    <lineage>
        <taxon>Eukaryota</taxon>
        <taxon>Metazoa</taxon>
        <taxon>Spiralia</taxon>
        <taxon>Lophotrochozoa</taxon>
        <taxon>Platyhelminthes</taxon>
        <taxon>Monogenea</taxon>
        <taxon>Polyopisthocotylea</taxon>
        <taxon>Polystomatidea</taxon>
        <taxon>Polystomatidae</taxon>
        <taxon>Protopolystoma</taxon>
    </lineage>
</organism>
<comment type="caution">
    <text evidence="3">The sequence shown here is derived from an EMBL/GenBank/DDBJ whole genome shotgun (WGS) entry which is preliminary data.</text>
</comment>
<dbReference type="InterPro" id="IPR041476">
    <property type="entry name" value="TRAF3IP1_C"/>
</dbReference>
<feature type="compositionally biased region" description="Basic residues" evidence="1">
    <location>
        <begin position="1"/>
        <end position="19"/>
    </location>
</feature>
<proteinExistence type="predicted"/>
<dbReference type="EMBL" id="CAAALY010012327">
    <property type="protein sequence ID" value="VEL11618.1"/>
    <property type="molecule type" value="Genomic_DNA"/>
</dbReference>
<evidence type="ECO:0000256" key="1">
    <source>
        <dbReference type="SAM" id="MobiDB-lite"/>
    </source>
</evidence>